<dbReference type="CDD" id="cd17906">
    <property type="entry name" value="CheX"/>
    <property type="match status" value="1"/>
</dbReference>
<organism evidence="3 4">
    <name type="scientific">Vitreoscilla filiformis</name>
    <dbReference type="NCBI Taxonomy" id="63"/>
    <lineage>
        <taxon>Bacteria</taxon>
        <taxon>Pseudomonadati</taxon>
        <taxon>Pseudomonadota</taxon>
        <taxon>Betaproteobacteria</taxon>
        <taxon>Neisseriales</taxon>
        <taxon>Neisseriaceae</taxon>
        <taxon>Vitreoscilla</taxon>
    </lineage>
</organism>
<dbReference type="OrthoDB" id="9788100at2"/>
<keyword evidence="4" id="KW-1185">Reference proteome</keyword>
<proteinExistence type="predicted"/>
<name>A0A221KD83_VITFI</name>
<dbReference type="GO" id="GO:0006935">
    <property type="term" value="P:chemotaxis"/>
    <property type="evidence" value="ECO:0007669"/>
    <property type="project" value="UniProtKB-KW"/>
</dbReference>
<dbReference type="Proteomes" id="UP000199729">
    <property type="component" value="Chromosome"/>
</dbReference>
<keyword evidence="1" id="KW-0145">Chemotaxis</keyword>
<dbReference type="Pfam" id="PF13690">
    <property type="entry name" value="CheX"/>
    <property type="match status" value="1"/>
</dbReference>
<protein>
    <recommendedName>
        <fullName evidence="2">Chemotaxis phosphatase CheX-like domain-containing protein</fullName>
    </recommendedName>
</protein>
<feature type="domain" description="Chemotaxis phosphatase CheX-like" evidence="2">
    <location>
        <begin position="46"/>
        <end position="133"/>
    </location>
</feature>
<sequence>MNALNDEELKLFVDSVRNYFKVTTGQDPKITSAYLATEAVEGYEFNGIVSFSGSYSGQVMVSMPAQLLREVLVLQGETDLSDTHLLDAVGEIANTLAGNARKNFGPTLGISVPIKLMGATGVTARVRQRPYAITLRWGPLPALVCVDVARNA</sequence>
<evidence type="ECO:0000259" key="2">
    <source>
        <dbReference type="Pfam" id="PF13690"/>
    </source>
</evidence>
<reference evidence="3 4" key="1">
    <citation type="submission" date="2017-07" db="EMBL/GenBank/DDBJ databases">
        <title>Complete Genome Sequence of the cosmetic ferment Vitreoscilla filiformis (ATCC15551).</title>
        <authorList>
            <person name="Contreras S."/>
            <person name="Sagory-Zalkind P."/>
            <person name="Blanquart H."/>
            <person name="Iltis A."/>
            <person name="Morand S.C."/>
        </authorList>
    </citation>
    <scope>NUCLEOTIDE SEQUENCE [LARGE SCALE GENOMIC DNA]</scope>
    <source>
        <strain evidence="3 4">ATCC 15551</strain>
    </source>
</reference>
<dbReference type="RefSeq" id="WP_089416143.1">
    <property type="nucleotide sequence ID" value="NZ_CP022423.1"/>
</dbReference>
<accession>A0A221KD83</accession>
<evidence type="ECO:0000313" key="4">
    <source>
        <dbReference type="Proteomes" id="UP000199729"/>
    </source>
</evidence>
<dbReference type="Gene3D" id="3.40.1550.10">
    <property type="entry name" value="CheC-like"/>
    <property type="match status" value="1"/>
</dbReference>
<evidence type="ECO:0000256" key="1">
    <source>
        <dbReference type="ARBA" id="ARBA00022500"/>
    </source>
</evidence>
<dbReference type="EMBL" id="CP022423">
    <property type="protein sequence ID" value="ASM76919.1"/>
    <property type="molecule type" value="Genomic_DNA"/>
</dbReference>
<dbReference type="SUPFAM" id="SSF103039">
    <property type="entry name" value="CheC-like"/>
    <property type="match status" value="1"/>
</dbReference>
<dbReference type="AlphaFoldDB" id="A0A221KD83"/>
<evidence type="ECO:0000313" key="3">
    <source>
        <dbReference type="EMBL" id="ASM76919.1"/>
    </source>
</evidence>
<dbReference type="KEGG" id="vff:VITFI_CDS1141"/>
<gene>
    <name evidence="3" type="ORF">VITFI_CDS1141</name>
</gene>
<dbReference type="InterPro" id="IPR028976">
    <property type="entry name" value="CheC-like_sf"/>
</dbReference>
<dbReference type="InterPro" id="IPR028051">
    <property type="entry name" value="CheX-like_dom"/>
</dbReference>